<comment type="caution">
    <text evidence="7">The sequence shown here is derived from an EMBL/GenBank/DDBJ whole genome shotgun (WGS) entry which is preliminary data.</text>
</comment>
<dbReference type="PANTHER" id="PTHR30386:SF26">
    <property type="entry name" value="TRANSPORT PROTEIN COMB"/>
    <property type="match status" value="1"/>
</dbReference>
<comment type="subcellular location">
    <subcellularLocation>
        <location evidence="1">Membrane</location>
        <topology evidence="1">Single-pass membrane protein</topology>
    </subcellularLocation>
</comment>
<evidence type="ECO:0000313" key="8">
    <source>
        <dbReference type="Proteomes" id="UP000670475"/>
    </source>
</evidence>
<protein>
    <submittedName>
        <fullName evidence="7">HlyD family efflux transporter periplasmic adaptor subunit</fullName>
    </submittedName>
</protein>
<evidence type="ECO:0000256" key="2">
    <source>
        <dbReference type="ARBA" id="ARBA00009477"/>
    </source>
</evidence>
<evidence type="ECO:0000256" key="5">
    <source>
        <dbReference type="ARBA" id="ARBA00023136"/>
    </source>
</evidence>
<dbReference type="SUPFAM" id="SSF51230">
    <property type="entry name" value="Single hybrid motif"/>
    <property type="match status" value="1"/>
</dbReference>
<evidence type="ECO:0000256" key="4">
    <source>
        <dbReference type="ARBA" id="ARBA00022989"/>
    </source>
</evidence>
<evidence type="ECO:0000256" key="1">
    <source>
        <dbReference type="ARBA" id="ARBA00004167"/>
    </source>
</evidence>
<evidence type="ECO:0000256" key="6">
    <source>
        <dbReference type="SAM" id="Phobius"/>
    </source>
</evidence>
<dbReference type="PANTHER" id="PTHR30386">
    <property type="entry name" value="MEMBRANE FUSION SUBUNIT OF EMRAB-TOLC MULTIDRUG EFFLUX PUMP"/>
    <property type="match status" value="1"/>
</dbReference>
<dbReference type="InterPro" id="IPR050739">
    <property type="entry name" value="MFP"/>
</dbReference>
<keyword evidence="5 6" id="KW-0472">Membrane</keyword>
<dbReference type="PRINTS" id="PR01490">
    <property type="entry name" value="RTXTOXIND"/>
</dbReference>
<proteinExistence type="inferred from homology"/>
<dbReference type="AlphaFoldDB" id="A0A940MFZ5"/>
<organism evidence="7 8">
    <name type="scientific">Streptomyces montanisoli</name>
    <dbReference type="NCBI Taxonomy" id="2798581"/>
    <lineage>
        <taxon>Bacteria</taxon>
        <taxon>Bacillati</taxon>
        <taxon>Actinomycetota</taxon>
        <taxon>Actinomycetes</taxon>
        <taxon>Kitasatosporales</taxon>
        <taxon>Streptomycetaceae</taxon>
        <taxon>Streptomyces</taxon>
    </lineage>
</organism>
<comment type="similarity">
    <text evidence="2">Belongs to the membrane fusion protein (MFP) (TC 8.A.1) family.</text>
</comment>
<keyword evidence="4 6" id="KW-1133">Transmembrane helix</keyword>
<dbReference type="InterPro" id="IPR011053">
    <property type="entry name" value="Single_hybrid_motif"/>
</dbReference>
<evidence type="ECO:0000313" key="7">
    <source>
        <dbReference type="EMBL" id="MBP0458491.1"/>
    </source>
</evidence>
<dbReference type="EMBL" id="JAGIQL010000043">
    <property type="protein sequence ID" value="MBP0458491.1"/>
    <property type="molecule type" value="Genomic_DNA"/>
</dbReference>
<dbReference type="Gene3D" id="2.40.50.100">
    <property type="match status" value="1"/>
</dbReference>
<sequence>MQFRQQALSKLQSPEELDLPVRLARPRGLLTLAVTLLAMAAGALWATTGYVDSTVSAPGILTYGQGSYVVQSPVAGQVTAVLAKEGGRVAADAPLVKVRRADGGTDVVRALAAGRVTSLAATIGSVVTTGADVAAVERTAHAHDPLMAMLYVPASGGASVAPGQPVDLTLPSVPEGTYGVLRGTVKAVGRTTRTRRQIAAFLGDDQLAARFTRGGQPVAVLVTLDASRSTKSGYAWSSPAGPPFALTSMTPADGSVRVARQHPAEWLLP</sequence>
<dbReference type="GO" id="GO:0016020">
    <property type="term" value="C:membrane"/>
    <property type="evidence" value="ECO:0007669"/>
    <property type="project" value="UniProtKB-SubCell"/>
</dbReference>
<dbReference type="Proteomes" id="UP000670475">
    <property type="component" value="Unassembled WGS sequence"/>
</dbReference>
<gene>
    <name evidence="7" type="ORF">JFN87_13395</name>
</gene>
<keyword evidence="3 6" id="KW-0812">Transmembrane</keyword>
<reference evidence="7" key="1">
    <citation type="submission" date="2021-03" db="EMBL/GenBank/DDBJ databases">
        <title>Whole genome sequence of Streptomyces bomunensis MMS17-BM035.</title>
        <authorList>
            <person name="Lee J.H."/>
        </authorList>
    </citation>
    <scope>NUCLEOTIDE SEQUENCE</scope>
    <source>
        <strain evidence="7">MMS17-BM035</strain>
    </source>
</reference>
<feature type="transmembrane region" description="Helical" evidence="6">
    <location>
        <begin position="29"/>
        <end position="51"/>
    </location>
</feature>
<dbReference type="RefSeq" id="WP_209340246.1">
    <property type="nucleotide sequence ID" value="NZ_JAGIQL010000043.1"/>
</dbReference>
<keyword evidence="8" id="KW-1185">Reference proteome</keyword>
<evidence type="ECO:0000256" key="3">
    <source>
        <dbReference type="ARBA" id="ARBA00022692"/>
    </source>
</evidence>
<name>A0A940MFZ5_9ACTN</name>
<accession>A0A940MFZ5</accession>